<dbReference type="GO" id="GO:0005525">
    <property type="term" value="F:GTP binding"/>
    <property type="evidence" value="ECO:0007669"/>
    <property type="project" value="InterPro"/>
</dbReference>
<dbReference type="InterPro" id="IPR009000">
    <property type="entry name" value="Transl_B-barrel_sf"/>
</dbReference>
<reference evidence="5" key="1">
    <citation type="submission" date="2014-05" db="EMBL/GenBank/DDBJ databases">
        <title>The transcriptome of the halophilic microalga Tetraselmis sp. GSL018 isolated from the Great Salt Lake, Utah.</title>
        <authorList>
            <person name="Jinkerson R.E."/>
            <person name="D'Adamo S."/>
            <person name="Posewitz M.C."/>
        </authorList>
    </citation>
    <scope>NUCLEOTIDE SEQUENCE</scope>
    <source>
        <strain evidence="5">GSL018</strain>
    </source>
</reference>
<organism evidence="5">
    <name type="scientific">Tetraselmis sp. GSL018</name>
    <dbReference type="NCBI Taxonomy" id="582737"/>
    <lineage>
        <taxon>Eukaryota</taxon>
        <taxon>Viridiplantae</taxon>
        <taxon>Chlorophyta</taxon>
        <taxon>core chlorophytes</taxon>
        <taxon>Chlorodendrophyceae</taxon>
        <taxon>Chlorodendrales</taxon>
        <taxon>Chlorodendraceae</taxon>
        <taxon>Tetraselmis</taxon>
    </lineage>
</organism>
<dbReference type="GO" id="GO:0003746">
    <property type="term" value="F:translation elongation factor activity"/>
    <property type="evidence" value="ECO:0007669"/>
    <property type="project" value="UniProtKB-KW"/>
</dbReference>
<dbReference type="InterPro" id="IPR004161">
    <property type="entry name" value="EFTu-like_2"/>
</dbReference>
<dbReference type="PANTHER" id="PTHR43721">
    <property type="entry name" value="ELONGATION FACTOR TU-RELATED"/>
    <property type="match status" value="1"/>
</dbReference>
<evidence type="ECO:0000256" key="1">
    <source>
        <dbReference type="SAM" id="MobiDB-lite"/>
    </source>
</evidence>
<dbReference type="Pfam" id="PF21208">
    <property type="entry name" value="euk_SelB_III"/>
    <property type="match status" value="1"/>
</dbReference>
<dbReference type="CDD" id="cd04094">
    <property type="entry name" value="eSelB_III"/>
    <property type="match status" value="1"/>
</dbReference>
<dbReference type="Pfam" id="PF03144">
    <property type="entry name" value="GTP_EFTU_D2"/>
    <property type="match status" value="1"/>
</dbReference>
<gene>
    <name evidence="5" type="ORF">TSPGSL018_1355</name>
</gene>
<dbReference type="GO" id="GO:0001514">
    <property type="term" value="P:selenocysteine incorporation"/>
    <property type="evidence" value="ECO:0007669"/>
    <property type="project" value="TreeGrafter"/>
</dbReference>
<evidence type="ECO:0000313" key="5">
    <source>
        <dbReference type="EMBL" id="JAC71681.1"/>
    </source>
</evidence>
<feature type="region of interest" description="Disordered" evidence="1">
    <location>
        <begin position="190"/>
        <end position="211"/>
    </location>
</feature>
<dbReference type="InterPro" id="IPR050055">
    <property type="entry name" value="EF-Tu_GTPase"/>
</dbReference>
<keyword evidence="5" id="KW-0251">Elongation factor</keyword>
<feature type="domain" description="Translation elongation factor EFTu-like" evidence="2">
    <location>
        <begin position="26"/>
        <end position="75"/>
    </location>
</feature>
<dbReference type="InterPro" id="IPR049393">
    <property type="entry name" value="eEFSec_III"/>
</dbReference>
<feature type="domain" description="Selenocysteine-specific elongation factor 3rd" evidence="4">
    <location>
        <begin position="100"/>
        <end position="254"/>
    </location>
</feature>
<dbReference type="Gene3D" id="2.40.30.10">
    <property type="entry name" value="Translation factors"/>
    <property type="match status" value="1"/>
</dbReference>
<dbReference type="InterPro" id="IPR049394">
    <property type="entry name" value="eEFSec_C"/>
</dbReference>
<protein>
    <submittedName>
        <fullName evidence="5">Selenocysteine-specific elongation factor-like</fullName>
    </submittedName>
</protein>
<dbReference type="EMBL" id="GBEZ01014385">
    <property type="protein sequence ID" value="JAC71681.1"/>
    <property type="molecule type" value="Transcribed_RNA"/>
</dbReference>
<feature type="domain" description="Selenocysteine-specific elongation factor C-terminal RIFT" evidence="3">
    <location>
        <begin position="280"/>
        <end position="354"/>
    </location>
</feature>
<dbReference type="PANTHER" id="PTHR43721:SF11">
    <property type="entry name" value="SELENOCYSTEINE-SPECIFIC ELONGATION FACTOR"/>
    <property type="match status" value="1"/>
</dbReference>
<proteinExistence type="predicted"/>
<sequence length="381" mass="41422">MEWSRWWPSSSRECSRRRRLRRASCLGTVLSGSVKVNDTLELPELKIQKKVKSMQMFKQPVQKVARGDRAGICVTKLDASLMERGLASSPGLVPTFSAAIASVEKIRFYAGVVSSGTKFNVTIGHTAALAEVTFFGLPPGKSSAVHSPEEAMALAAQNLMALTTKDSRPPPFDFEAEYLYQEELYGLEGRPRSAEGPAAVPSDSNESDAASHHGPQWALLKFDRAVTVPQDSLLIGARFDMDNSSAACRLALYGRLLAVVICPNDTPSENTQGAKELKALRVYKPKQKVGSIERVNASRTGALCKNLLKKETDISPFLGLKVIASGGEEGVIESSFGKSGKFNVRFPGGLAETTGKPNTSTITLNFKRYMFDEQAKRAMVQ</sequence>
<accession>A0A061RMC5</accession>
<keyword evidence="5" id="KW-0648">Protein biosynthesis</keyword>
<dbReference type="Pfam" id="PF21131">
    <property type="entry name" value="eEFSec_4th"/>
    <property type="match status" value="1"/>
</dbReference>
<evidence type="ECO:0000259" key="2">
    <source>
        <dbReference type="Pfam" id="PF03144"/>
    </source>
</evidence>
<evidence type="ECO:0000259" key="4">
    <source>
        <dbReference type="Pfam" id="PF21208"/>
    </source>
</evidence>
<name>A0A061RMC5_9CHLO</name>
<dbReference type="SUPFAM" id="SSF50447">
    <property type="entry name" value="Translation proteins"/>
    <property type="match status" value="1"/>
</dbReference>
<evidence type="ECO:0000259" key="3">
    <source>
        <dbReference type="Pfam" id="PF21131"/>
    </source>
</evidence>
<dbReference type="AlphaFoldDB" id="A0A061RMC5"/>